<protein>
    <submittedName>
        <fullName evidence="3">Lipoprotein</fullName>
    </submittedName>
</protein>
<dbReference type="RefSeq" id="WP_021495623.1">
    <property type="nucleotide sequence ID" value="NZ_AVQI01000051.1"/>
</dbReference>
<feature type="domain" description="Bacterial repeat" evidence="2">
    <location>
        <begin position="51"/>
        <end position="122"/>
    </location>
</feature>
<evidence type="ECO:0000313" key="4">
    <source>
        <dbReference type="Proteomes" id="UP000016646"/>
    </source>
</evidence>
<gene>
    <name evidence="3" type="ORF">HMPREF0860_0943</name>
</gene>
<reference evidence="3 4" key="1">
    <citation type="submission" date="2013-08" db="EMBL/GenBank/DDBJ databases">
        <authorList>
            <person name="Durkin A.S."/>
            <person name="Haft D.R."/>
            <person name="McCorrison J."/>
            <person name="Torralba M."/>
            <person name="Gillis M."/>
            <person name="Haft D.H."/>
            <person name="Methe B."/>
            <person name="Sutton G."/>
            <person name="Nelson K.E."/>
        </authorList>
    </citation>
    <scope>NUCLEOTIDE SEQUENCE [LARGE SCALE GENOMIC DNA]</scope>
    <source>
        <strain evidence="3 4">ATCC 35536</strain>
    </source>
</reference>
<evidence type="ECO:0000313" key="3">
    <source>
        <dbReference type="EMBL" id="ERK02147.1"/>
    </source>
</evidence>
<feature type="signal peptide" evidence="1">
    <location>
        <begin position="1"/>
        <end position="22"/>
    </location>
</feature>
<evidence type="ECO:0000256" key="1">
    <source>
        <dbReference type="SAM" id="SignalP"/>
    </source>
</evidence>
<dbReference type="InterPro" id="IPR044060">
    <property type="entry name" value="Bacterial_rp_domain"/>
</dbReference>
<feature type="domain" description="Bacterial repeat" evidence="2">
    <location>
        <begin position="141"/>
        <end position="187"/>
    </location>
</feature>
<dbReference type="EMBL" id="AVQI01000051">
    <property type="protein sequence ID" value="ERK02147.1"/>
    <property type="molecule type" value="Genomic_DNA"/>
</dbReference>
<comment type="caution">
    <text evidence="3">The sequence shown here is derived from an EMBL/GenBank/DDBJ whole genome shotgun (WGS) entry which is preliminary data.</text>
</comment>
<accession>A0ABP2YKZ2</accession>
<keyword evidence="3" id="KW-0449">Lipoprotein</keyword>
<evidence type="ECO:0000259" key="2">
    <source>
        <dbReference type="Pfam" id="PF18998"/>
    </source>
</evidence>
<proteinExistence type="predicted"/>
<dbReference type="PROSITE" id="PS51257">
    <property type="entry name" value="PROKAR_LIPOPROTEIN"/>
    <property type="match status" value="1"/>
</dbReference>
<sequence>MKKTLFVLAALAAVFIGFSACSNGSSDDNTPTPQSSYTVVFNTVDANGTLEAKAGHTVVTSGKKVETGKTVTFTAKPNEGYVVDKWAITGGTLKSGGTDGSTTATVEVGSSNVEVKVSFKAATPGKYVLTFKVKGEAGGSTITAKVTDGGAIDSGNEVESGKEVEFTATPDTTNGWKVKSWSIVKTADNTALSFVSGTGADGSNTAKALINEPVTVEVEFEKIKHPVTFNVDGAGGLLFAKIGDTFINTGDKVEHGETVTFAAKPDNAGWKVKDWSIVKTADGTPLTFTNITINQNNGIGNAYAKITEPVTVKVTFEQQFAVTFAAVHGNGTLTAKHDGKDFASAARLTAGNTVEFTAAPRTGYVIDKWTVSGGTFENGGTDGSTTAAVKVGSSDIEVKVSFKWTGDAFVPNKTYKGDVKLSCFVSAMGGIEFGAGQPDIGPEYQSILEDAYVTVDSSGNATMTAKFRKSFVNVFTVKANTFIDPRNSHPGYYDMNEVKQNVINYTISPEGDTATPPEDDPDFAKGVRYVTSMTFPVSKEASVYNLWFYLNSSIMGVQFSDGKGTAGSNEPNEHSKYKAELTVDWTTVTAQ</sequence>
<dbReference type="Pfam" id="PF18998">
    <property type="entry name" value="Flg_new_2"/>
    <property type="match status" value="3"/>
</dbReference>
<feature type="chain" id="PRO_5047397027" evidence="1">
    <location>
        <begin position="23"/>
        <end position="591"/>
    </location>
</feature>
<feature type="domain" description="Bacterial repeat" evidence="2">
    <location>
        <begin position="333"/>
        <end position="403"/>
    </location>
</feature>
<keyword evidence="1" id="KW-0732">Signal</keyword>
<dbReference type="Proteomes" id="UP000016646">
    <property type="component" value="Unassembled WGS sequence"/>
</dbReference>
<keyword evidence="4" id="KW-1185">Reference proteome</keyword>
<organism evidence="3 4">
    <name type="scientific">Treponema socranskii subsp. socranskii VPI DR56BR1116 = ATCC 35536</name>
    <dbReference type="NCBI Taxonomy" id="1125725"/>
    <lineage>
        <taxon>Bacteria</taxon>
        <taxon>Pseudomonadati</taxon>
        <taxon>Spirochaetota</taxon>
        <taxon>Spirochaetia</taxon>
        <taxon>Spirochaetales</taxon>
        <taxon>Treponemataceae</taxon>
        <taxon>Treponema</taxon>
    </lineage>
</organism>
<name>A0ABP2YKZ2_TRESO</name>